<keyword evidence="2" id="KW-0808">Transferase</keyword>
<dbReference type="GO" id="GO:0016740">
    <property type="term" value="F:transferase activity"/>
    <property type="evidence" value="ECO:0007669"/>
    <property type="project" value="UniProtKB-KW"/>
</dbReference>
<proteinExistence type="predicted"/>
<dbReference type="Gene3D" id="3.90.550.10">
    <property type="entry name" value="Spore Coat Polysaccharide Biosynthesis Protein SpsA, Chain A"/>
    <property type="match status" value="1"/>
</dbReference>
<dbReference type="EMBL" id="RFKV01000041">
    <property type="protein sequence ID" value="RMD77358.1"/>
    <property type="molecule type" value="Genomic_DNA"/>
</dbReference>
<dbReference type="InterPro" id="IPR029044">
    <property type="entry name" value="Nucleotide-diphossugar_trans"/>
</dbReference>
<dbReference type="Proteomes" id="UP000269410">
    <property type="component" value="Unassembled WGS sequence"/>
</dbReference>
<dbReference type="InterPro" id="IPR001173">
    <property type="entry name" value="Glyco_trans_2-like"/>
</dbReference>
<evidence type="ECO:0000313" key="3">
    <source>
        <dbReference type="Proteomes" id="UP000269410"/>
    </source>
</evidence>
<name>A0A3M0Z5E4_9BACT</name>
<sequence length="71" mass="8336">MNINYQMNLDTIYSPTVSIIMSHLTHANKYLGRCIRSILNQNVSEYEIILFDDHSTCNTESFIKEKFSKIF</sequence>
<dbReference type="AlphaFoldDB" id="A0A3M0Z5E4"/>
<dbReference type="CDD" id="cd00761">
    <property type="entry name" value="Glyco_tranf_GTA_type"/>
    <property type="match status" value="1"/>
</dbReference>
<protein>
    <submittedName>
        <fullName evidence="2">Glycosyltransferase family 2 protein</fullName>
    </submittedName>
</protein>
<accession>A0A3M0Z5E4</accession>
<comment type="caution">
    <text evidence="2">The sequence shown here is derived from an EMBL/GenBank/DDBJ whole genome shotgun (WGS) entry which is preliminary data.</text>
</comment>
<evidence type="ECO:0000259" key="1">
    <source>
        <dbReference type="Pfam" id="PF00535"/>
    </source>
</evidence>
<reference evidence="2 3" key="1">
    <citation type="submission" date="2018-10" db="EMBL/GenBank/DDBJ databases">
        <title>Thermophilic Lithotrophy and Phototrophy in an Intertidal, Iron-rich, Geothermal Spring.</title>
        <authorList>
            <person name="Ward L.M."/>
            <person name="Idei A."/>
            <person name="Nakagawa M."/>
            <person name="Ueno Y."/>
            <person name="Fischer W."/>
            <person name="Mcglynn S.E."/>
        </authorList>
    </citation>
    <scope>NUCLEOTIDE SEQUENCE [LARGE SCALE GENOMIC DNA]</scope>
    <source>
        <strain evidence="2">J137</strain>
    </source>
</reference>
<evidence type="ECO:0000313" key="2">
    <source>
        <dbReference type="EMBL" id="RMD77358.1"/>
    </source>
</evidence>
<feature type="domain" description="Glycosyltransferase 2-like" evidence="1">
    <location>
        <begin position="19"/>
        <end position="67"/>
    </location>
</feature>
<dbReference type="Pfam" id="PF00535">
    <property type="entry name" value="Glycos_transf_2"/>
    <property type="match status" value="1"/>
</dbReference>
<dbReference type="SUPFAM" id="SSF53448">
    <property type="entry name" value="Nucleotide-diphospho-sugar transferases"/>
    <property type="match status" value="1"/>
</dbReference>
<gene>
    <name evidence="2" type="ORF">D6810_01200</name>
</gene>
<organism evidence="2 3">
    <name type="scientific">Candidatus Dojkabacteria bacterium</name>
    <dbReference type="NCBI Taxonomy" id="2099670"/>
    <lineage>
        <taxon>Bacteria</taxon>
        <taxon>Candidatus Dojkabacteria</taxon>
    </lineage>
</organism>